<dbReference type="AlphaFoldDB" id="A0A7U7G9Q4"/>
<evidence type="ECO:0000313" key="2">
    <source>
        <dbReference type="Proteomes" id="UP000019184"/>
    </source>
</evidence>
<proteinExistence type="predicted"/>
<protein>
    <recommendedName>
        <fullName evidence="3">Adenylate cyclase</fullName>
    </recommendedName>
</protein>
<dbReference type="EMBL" id="CBTK010000060">
    <property type="protein sequence ID" value="CDH44151.1"/>
    <property type="molecule type" value="Genomic_DNA"/>
</dbReference>
<evidence type="ECO:0000313" key="1">
    <source>
        <dbReference type="EMBL" id="CDH44151.1"/>
    </source>
</evidence>
<name>A0A7U7G9Q4_9GAMM</name>
<sequence length="293" mass="32791">MNHSVTEPSLEAQVKAELGRILDCPAFRAAPKLTRLLCYLIREGLAGRVERIKAYAIAVDVFDQPASFDPQTNALVRVQVGRLRNLLERYYLNDGRADSLRIEIPRGGYLPLFQTDPVIAQVNRIQRDSDSLLRVSYGPALAVLPCRNLSGDDRLNYLCDGMTQELIHLLTQCRELHVIAPDTMFQYRARGANPLHLGNELGVDYVLSGTVRMGDDRMRLIASLTDTETGIRVWTQSYDQTLTMTGILGARSIPRKTAFSVIRRRASALIPAVSQWPLPSSSWATGLSRSRWP</sequence>
<evidence type="ECO:0008006" key="3">
    <source>
        <dbReference type="Google" id="ProtNLM"/>
    </source>
</evidence>
<comment type="caution">
    <text evidence="1">The sequence shown here is derived from an EMBL/GenBank/DDBJ whole genome shotgun (WGS) entry which is preliminary data.</text>
</comment>
<dbReference type="Proteomes" id="UP000019184">
    <property type="component" value="Unassembled WGS sequence"/>
</dbReference>
<accession>A0A7U7G9Q4</accession>
<gene>
    <name evidence="1" type="ORF">BN874_1520019</name>
</gene>
<reference evidence="1 2" key="1">
    <citation type="journal article" date="2014" name="ISME J.">
        <title>Candidatus Competibacter-lineage genomes retrieved from metagenomes reveal functional metabolic diversity.</title>
        <authorList>
            <person name="McIlroy S.J."/>
            <person name="Albertsen M."/>
            <person name="Andresen E.K."/>
            <person name="Saunders A.M."/>
            <person name="Kristiansen R."/>
            <person name="Stokholm-Bjerregaard M."/>
            <person name="Nielsen K.L."/>
            <person name="Nielsen P.H."/>
        </authorList>
    </citation>
    <scope>NUCLEOTIDE SEQUENCE [LARGE SCALE GENOMIC DNA]</scope>
    <source>
        <strain evidence="1 2">Run_B_J11</strain>
    </source>
</reference>
<keyword evidence="2" id="KW-1185">Reference proteome</keyword>
<dbReference type="Gene3D" id="3.40.50.10610">
    <property type="entry name" value="ABC-type transport auxiliary lipoprotein component"/>
    <property type="match status" value="1"/>
</dbReference>
<organism evidence="1 2">
    <name type="scientific">Candidatus Contendobacter odensis Run_B_J11</name>
    <dbReference type="NCBI Taxonomy" id="1400861"/>
    <lineage>
        <taxon>Bacteria</taxon>
        <taxon>Pseudomonadati</taxon>
        <taxon>Pseudomonadota</taxon>
        <taxon>Gammaproteobacteria</taxon>
        <taxon>Candidatus Competibacteraceae</taxon>
        <taxon>Candidatus Contendibacter</taxon>
    </lineage>
</organism>